<evidence type="ECO:0000313" key="2">
    <source>
        <dbReference type="Proteomes" id="UP000219994"/>
    </source>
</evidence>
<comment type="caution">
    <text evidence="1">The sequence shown here is derived from an EMBL/GenBank/DDBJ whole genome shotgun (WGS) entry which is preliminary data.</text>
</comment>
<evidence type="ECO:0000313" key="1">
    <source>
        <dbReference type="EMBL" id="PDQ36292.1"/>
    </source>
</evidence>
<name>A0A2A6FTV1_9MICO</name>
<protein>
    <submittedName>
        <fullName evidence="1">Uncharacterized protein</fullName>
    </submittedName>
</protein>
<gene>
    <name evidence="1" type="ORF">B5766_01670</name>
</gene>
<dbReference type="AlphaFoldDB" id="A0A2A6FTV1"/>
<sequence length="62" mass="6963">MGRGFLVLSGKVTADFEQTDKPSKNFFSAAIAGKLMHPILNPRVDYQQLQQGANHTIQPRRH</sequence>
<dbReference type="EMBL" id="NAEP01000018">
    <property type="protein sequence ID" value="PDQ36292.1"/>
    <property type="molecule type" value="Genomic_DNA"/>
</dbReference>
<organism evidence="1 2">
    <name type="scientific">Candidatus Lumbricidiphila eiseniae</name>
    <dbReference type="NCBI Taxonomy" id="1969409"/>
    <lineage>
        <taxon>Bacteria</taxon>
        <taxon>Bacillati</taxon>
        <taxon>Actinomycetota</taxon>
        <taxon>Actinomycetes</taxon>
        <taxon>Micrococcales</taxon>
        <taxon>Microbacteriaceae</taxon>
        <taxon>Candidatus Lumbricidiphila</taxon>
    </lineage>
</organism>
<dbReference type="Proteomes" id="UP000219994">
    <property type="component" value="Unassembled WGS sequence"/>
</dbReference>
<reference evidence="2" key="1">
    <citation type="submission" date="2017-03" db="EMBL/GenBank/DDBJ databases">
        <authorList>
            <person name="Lund M.B."/>
        </authorList>
    </citation>
    <scope>NUCLEOTIDE SEQUENCE [LARGE SCALE GENOMIC DNA]</scope>
</reference>
<proteinExistence type="predicted"/>
<accession>A0A2A6FTV1</accession>